<name>A0ABS6AW81_9NOCA</name>
<dbReference type="Pfam" id="PF13561">
    <property type="entry name" value="adh_short_C2"/>
    <property type="match status" value="1"/>
</dbReference>
<dbReference type="Proteomes" id="UP000733379">
    <property type="component" value="Unassembled WGS sequence"/>
</dbReference>
<evidence type="ECO:0000313" key="3">
    <source>
        <dbReference type="EMBL" id="MBU3062300.1"/>
    </source>
</evidence>
<gene>
    <name evidence="3" type="ORF">KO481_12275</name>
</gene>
<dbReference type="InterPro" id="IPR036291">
    <property type="entry name" value="NAD(P)-bd_dom_sf"/>
</dbReference>
<evidence type="ECO:0000256" key="1">
    <source>
        <dbReference type="ARBA" id="ARBA00006484"/>
    </source>
</evidence>
<evidence type="ECO:0000313" key="4">
    <source>
        <dbReference type="Proteomes" id="UP000733379"/>
    </source>
</evidence>
<organism evidence="3 4">
    <name type="scientific">Nocardia albiluteola</name>
    <dbReference type="NCBI Taxonomy" id="2842303"/>
    <lineage>
        <taxon>Bacteria</taxon>
        <taxon>Bacillati</taxon>
        <taxon>Actinomycetota</taxon>
        <taxon>Actinomycetes</taxon>
        <taxon>Mycobacteriales</taxon>
        <taxon>Nocardiaceae</taxon>
        <taxon>Nocardia</taxon>
    </lineage>
</organism>
<comment type="similarity">
    <text evidence="1">Belongs to the short-chain dehydrogenases/reductases (SDR) family.</text>
</comment>
<keyword evidence="4" id="KW-1185">Reference proteome</keyword>
<dbReference type="Gene3D" id="3.40.50.720">
    <property type="entry name" value="NAD(P)-binding Rossmann-like Domain"/>
    <property type="match status" value="1"/>
</dbReference>
<dbReference type="PANTHER" id="PTHR43477">
    <property type="entry name" value="DIHYDROANTICAPSIN 7-DEHYDROGENASE"/>
    <property type="match status" value="1"/>
</dbReference>
<dbReference type="SUPFAM" id="SSF51735">
    <property type="entry name" value="NAD(P)-binding Rossmann-fold domains"/>
    <property type="match status" value="1"/>
</dbReference>
<proteinExistence type="inferred from homology"/>
<dbReference type="PANTHER" id="PTHR43477:SF1">
    <property type="entry name" value="DIHYDROANTICAPSIN 7-DEHYDROGENASE"/>
    <property type="match status" value="1"/>
</dbReference>
<dbReference type="RefSeq" id="WP_215917160.1">
    <property type="nucleotide sequence ID" value="NZ_JAHKNI010000003.1"/>
</dbReference>
<sequence>MGLSGQHVAVLGGTSGIGLAVATAAAKRGATVTVVSSRRSSVDQALATLPAGTTGLVADLADSNRVHELFDEIAVLDHVIYTAGDALLLSPLAELNPADARKFFELRYFGALTAVQAAAPRLRSGGSITLTTGTAGPRPMPGSAIASSVCGAIEALTRALAIELAPIRVNAVMPGVVRSPLWDSLPAEARRQLYDGTAATTPLHRVGEVDDISEAYLFLLTQAHATGSVLTLDGGAILT</sequence>
<comment type="caution">
    <text evidence="3">The sequence shown here is derived from an EMBL/GenBank/DDBJ whole genome shotgun (WGS) entry which is preliminary data.</text>
</comment>
<reference evidence="3 4" key="1">
    <citation type="submission" date="2021-06" db="EMBL/GenBank/DDBJ databases">
        <title>Actinomycetes sequencing.</title>
        <authorList>
            <person name="Shan Q."/>
        </authorList>
    </citation>
    <scope>NUCLEOTIDE SEQUENCE [LARGE SCALE GENOMIC DNA]</scope>
    <source>
        <strain evidence="3 4">NEAU-G5</strain>
    </source>
</reference>
<dbReference type="EMBL" id="JAHKNI010000003">
    <property type="protein sequence ID" value="MBU3062300.1"/>
    <property type="molecule type" value="Genomic_DNA"/>
</dbReference>
<keyword evidence="2" id="KW-0560">Oxidoreductase</keyword>
<dbReference type="InterPro" id="IPR051122">
    <property type="entry name" value="SDR_DHRS6-like"/>
</dbReference>
<dbReference type="InterPro" id="IPR002347">
    <property type="entry name" value="SDR_fam"/>
</dbReference>
<protein>
    <submittedName>
        <fullName evidence="3">SDR family oxidoreductase</fullName>
    </submittedName>
</protein>
<accession>A0ABS6AW81</accession>
<evidence type="ECO:0000256" key="2">
    <source>
        <dbReference type="ARBA" id="ARBA00023002"/>
    </source>
</evidence>
<dbReference type="PRINTS" id="PR00081">
    <property type="entry name" value="GDHRDH"/>
</dbReference>